<keyword evidence="3" id="KW-1185">Reference proteome</keyword>
<dbReference type="AlphaFoldDB" id="A0AAD7JN79"/>
<evidence type="ECO:0000313" key="1">
    <source>
        <dbReference type="EMBL" id="KAJ7768381.1"/>
    </source>
</evidence>
<accession>A0AAD7JN79</accession>
<evidence type="ECO:0000313" key="2">
    <source>
        <dbReference type="EMBL" id="KAJ7768383.1"/>
    </source>
</evidence>
<evidence type="ECO:0000313" key="3">
    <source>
        <dbReference type="Proteomes" id="UP001215598"/>
    </source>
</evidence>
<dbReference type="EMBL" id="JARKIB010000020">
    <property type="protein sequence ID" value="KAJ7768383.1"/>
    <property type="molecule type" value="Genomic_DNA"/>
</dbReference>
<dbReference type="EMBL" id="JARKIB010000020">
    <property type="protein sequence ID" value="KAJ7768381.1"/>
    <property type="molecule type" value="Genomic_DNA"/>
</dbReference>
<gene>
    <name evidence="2" type="ORF">B0H16DRAFT_1716391</name>
    <name evidence="1" type="ORF">B0H16DRAFT_315742</name>
</gene>
<comment type="caution">
    <text evidence="1">The sequence shown here is derived from an EMBL/GenBank/DDBJ whole genome shotgun (WGS) entry which is preliminary data.</text>
</comment>
<sequence length="123" mass="13779">MSDKLVKLVMTESTKGNLWKKFAKPTVERGKTLFPKKAADQEKYGIRFDYGTAFTQEDGSVVHTFKMQPNAGKIPSSLAEWRDKNGGTHAVMATVYVKEESTKEDVETALEVARQAFKDSRTS</sequence>
<organism evidence="1 3">
    <name type="scientific">Mycena metata</name>
    <dbReference type="NCBI Taxonomy" id="1033252"/>
    <lineage>
        <taxon>Eukaryota</taxon>
        <taxon>Fungi</taxon>
        <taxon>Dikarya</taxon>
        <taxon>Basidiomycota</taxon>
        <taxon>Agaricomycotina</taxon>
        <taxon>Agaricomycetes</taxon>
        <taxon>Agaricomycetidae</taxon>
        <taxon>Agaricales</taxon>
        <taxon>Marasmiineae</taxon>
        <taxon>Mycenaceae</taxon>
        <taxon>Mycena</taxon>
    </lineage>
</organism>
<reference evidence="1" key="1">
    <citation type="submission" date="2023-03" db="EMBL/GenBank/DDBJ databases">
        <title>Massive genome expansion in bonnet fungi (Mycena s.s.) driven by repeated elements and novel gene families across ecological guilds.</title>
        <authorList>
            <consortium name="Lawrence Berkeley National Laboratory"/>
            <person name="Harder C.B."/>
            <person name="Miyauchi S."/>
            <person name="Viragh M."/>
            <person name="Kuo A."/>
            <person name="Thoen E."/>
            <person name="Andreopoulos B."/>
            <person name="Lu D."/>
            <person name="Skrede I."/>
            <person name="Drula E."/>
            <person name="Henrissat B."/>
            <person name="Morin E."/>
            <person name="Kohler A."/>
            <person name="Barry K."/>
            <person name="LaButti K."/>
            <person name="Morin E."/>
            <person name="Salamov A."/>
            <person name="Lipzen A."/>
            <person name="Mereny Z."/>
            <person name="Hegedus B."/>
            <person name="Baldrian P."/>
            <person name="Stursova M."/>
            <person name="Weitz H."/>
            <person name="Taylor A."/>
            <person name="Grigoriev I.V."/>
            <person name="Nagy L.G."/>
            <person name="Martin F."/>
            <person name="Kauserud H."/>
        </authorList>
    </citation>
    <scope>NUCLEOTIDE SEQUENCE</scope>
    <source>
        <strain evidence="1">CBHHK182m</strain>
    </source>
</reference>
<dbReference type="Proteomes" id="UP001215598">
    <property type="component" value="Unassembled WGS sequence"/>
</dbReference>
<name>A0AAD7JN79_9AGAR</name>
<protein>
    <submittedName>
        <fullName evidence="1">Uncharacterized protein</fullName>
    </submittedName>
</protein>
<proteinExistence type="predicted"/>